<proteinExistence type="inferred from homology"/>
<evidence type="ECO:0000313" key="4">
    <source>
        <dbReference type="Proteomes" id="UP000253314"/>
    </source>
</evidence>
<dbReference type="PANTHER" id="PTHR43293">
    <property type="entry name" value="ACETATE COA-TRANSFERASE YDIF"/>
    <property type="match status" value="1"/>
</dbReference>
<dbReference type="Proteomes" id="UP000253314">
    <property type="component" value="Unassembled WGS sequence"/>
</dbReference>
<feature type="region of interest" description="Disordered" evidence="2">
    <location>
        <begin position="242"/>
        <end position="262"/>
    </location>
</feature>
<comment type="similarity">
    <text evidence="1">Belongs to the 3-oxoacid CoA-transferase subunit B family.</text>
</comment>
<organism evidence="3 4">
    <name type="scientific">Bacillus taeanensis</name>
    <dbReference type="NCBI Taxonomy" id="273032"/>
    <lineage>
        <taxon>Bacteria</taxon>
        <taxon>Bacillati</taxon>
        <taxon>Bacillota</taxon>
        <taxon>Bacilli</taxon>
        <taxon>Bacillales</taxon>
        <taxon>Bacillaceae</taxon>
        <taxon>Bacillus</taxon>
    </lineage>
</organism>
<keyword evidence="4" id="KW-1185">Reference proteome</keyword>
<dbReference type="Gene3D" id="3.40.1080.10">
    <property type="entry name" value="Glutaconate Coenzyme A-transferase"/>
    <property type="match status" value="1"/>
</dbReference>
<sequence length="262" mass="28894">MDYTAEELMVVAASREIKDHEVVIVGTRLPILAFSLAKMTHAPNAVGFYDCGIVRDSPSKEFLYTMGDTPNLTGSQWCTTTNNLMFLLQQGLVNVGFIGGAEVDKFGNINTSYIGDYKETKVKLPGSGGGADFASLSERLLVIMNHEKRRLKDKVDYITSPGYGSGYNWREEVGLPRGGVGTLITNLGLMTPNPETKELELASIHPNVSIEEVQENTGWELKVSDNLIETPIPSPEELEAIRSMDPEGFWTGGRGKKQYERK</sequence>
<dbReference type="GO" id="GO:0008410">
    <property type="term" value="F:CoA-transferase activity"/>
    <property type="evidence" value="ECO:0007669"/>
    <property type="project" value="InterPro"/>
</dbReference>
<name>A0A366XY96_9BACI</name>
<dbReference type="InterPro" id="IPR004165">
    <property type="entry name" value="CoA_trans_fam_I"/>
</dbReference>
<gene>
    <name evidence="3" type="ORF">DS031_07940</name>
</gene>
<dbReference type="EMBL" id="QOCW01000006">
    <property type="protein sequence ID" value="RBW70115.1"/>
    <property type="molecule type" value="Genomic_DNA"/>
</dbReference>
<dbReference type="RefSeq" id="WP_113805404.1">
    <property type="nucleotide sequence ID" value="NZ_QOCW01000006.1"/>
</dbReference>
<evidence type="ECO:0000256" key="2">
    <source>
        <dbReference type="SAM" id="MobiDB-lite"/>
    </source>
</evidence>
<dbReference type="Pfam" id="PF01144">
    <property type="entry name" value="CoA_trans"/>
    <property type="match status" value="1"/>
</dbReference>
<evidence type="ECO:0000256" key="1">
    <source>
        <dbReference type="ARBA" id="ARBA00007047"/>
    </source>
</evidence>
<dbReference type="SMART" id="SM00882">
    <property type="entry name" value="CoA_trans"/>
    <property type="match status" value="1"/>
</dbReference>
<dbReference type="SUPFAM" id="SSF100950">
    <property type="entry name" value="NagB/RpiA/CoA transferase-like"/>
    <property type="match status" value="1"/>
</dbReference>
<evidence type="ECO:0000313" key="3">
    <source>
        <dbReference type="EMBL" id="RBW70115.1"/>
    </source>
</evidence>
<protein>
    <submittedName>
        <fullName evidence="3">CoA-transferase</fullName>
    </submittedName>
</protein>
<comment type="caution">
    <text evidence="3">The sequence shown here is derived from an EMBL/GenBank/DDBJ whole genome shotgun (WGS) entry which is preliminary data.</text>
</comment>
<keyword evidence="3" id="KW-0808">Transferase</keyword>
<dbReference type="AlphaFoldDB" id="A0A366XY96"/>
<dbReference type="OrthoDB" id="9805230at2"/>
<dbReference type="InterPro" id="IPR037171">
    <property type="entry name" value="NagB/RpiA_transferase-like"/>
</dbReference>
<reference evidence="3 4" key="1">
    <citation type="submission" date="2018-07" db="EMBL/GenBank/DDBJ databases">
        <title>Lottiidibacillus patelloidae gen. nov., sp. nov., isolated from the intestinal tract of a marine limpet and the reclassification of B. taeanensis BH030017T, B. algicola KMM 3737T and B. hwajinpoensis SW-72T as genus Lottiidibacillus.</title>
        <authorList>
            <person name="Liu R."/>
            <person name="Huang Z."/>
        </authorList>
    </citation>
    <scope>NUCLEOTIDE SEQUENCE [LARGE SCALE GENOMIC DNA]</scope>
    <source>
        <strain evidence="3 4">BH030017</strain>
    </source>
</reference>
<accession>A0A366XY96</accession>
<dbReference type="PANTHER" id="PTHR43293:SF3">
    <property type="entry name" value="CHOLESTEROL RING-CLEAVING HYDROLASE IPDB SUBUNIT"/>
    <property type="match status" value="1"/>
</dbReference>